<evidence type="ECO:0000256" key="2">
    <source>
        <dbReference type="RuleBase" id="RU361183"/>
    </source>
</evidence>
<dbReference type="SUPFAM" id="SSF55486">
    <property type="entry name" value="Metalloproteases ('zincins'), catalytic domain"/>
    <property type="match status" value="1"/>
</dbReference>
<dbReference type="Gene3D" id="3.40.390.10">
    <property type="entry name" value="Collagenase (Catalytic Domain)"/>
    <property type="match status" value="1"/>
</dbReference>
<dbReference type="PROSITE" id="PS51864">
    <property type="entry name" value="ASTACIN"/>
    <property type="match status" value="1"/>
</dbReference>
<evidence type="ECO:0000259" key="4">
    <source>
        <dbReference type="PROSITE" id="PS51864"/>
    </source>
</evidence>
<dbReference type="InterPro" id="IPR001506">
    <property type="entry name" value="Peptidase_M12A"/>
</dbReference>
<dbReference type="PRINTS" id="PR00480">
    <property type="entry name" value="ASTACIN"/>
</dbReference>
<evidence type="ECO:0000313" key="5">
    <source>
        <dbReference type="EMBL" id="JAS77861.1"/>
    </source>
</evidence>
<evidence type="ECO:0000256" key="1">
    <source>
        <dbReference type="PROSITE-ProRule" id="PRU01211"/>
    </source>
</evidence>
<sequence length="265" mass="30775">MITWRILYILFLYISYALIQGAYNTTLKYGQEHSLKERSFFELDSQFSIPEKNPLFAWIITNFTRAQENYIVQRLQYINSVTCITWIRASLDNTESTTKNYKTPHLVEFVPAEKGCKADVNSPAAKAANRWAKVYVSPECINFRSIVHQIGHAMGFGHEHQRIDRDCYIKIDPKLEFHPLLNKVNAIDISFPYDLYSSMHYRRSDYIKYAGEGERDVVFIGRYDDTLSGLDIAKIEYRYCGAKHFCDRRAGSCLPKDKNGCSFKP</sequence>
<feature type="transmembrane region" description="Helical" evidence="3">
    <location>
        <begin position="6"/>
        <end position="23"/>
    </location>
</feature>
<feature type="binding site" evidence="1">
    <location>
        <position position="148"/>
    </location>
    <ligand>
        <name>Zn(2+)</name>
        <dbReference type="ChEBI" id="CHEBI:29105"/>
        <note>catalytic</note>
    </ligand>
</feature>
<dbReference type="GO" id="GO:0008270">
    <property type="term" value="F:zinc ion binding"/>
    <property type="evidence" value="ECO:0007669"/>
    <property type="project" value="UniProtKB-UniRule"/>
</dbReference>
<keyword evidence="2" id="KW-0482">Metalloprotease</keyword>
<proteinExistence type="predicted"/>
<protein>
    <recommendedName>
        <fullName evidence="2">Metalloendopeptidase</fullName>
        <ecNumber evidence="2">3.4.24.-</ecNumber>
    </recommendedName>
</protein>
<keyword evidence="2" id="KW-0645">Protease</keyword>
<gene>
    <name evidence="5" type="ORF">g.46562</name>
</gene>
<dbReference type="PANTHER" id="PTHR10127">
    <property type="entry name" value="DISCOIDIN, CUB, EGF, LAMININ , AND ZINC METALLOPROTEASE DOMAIN CONTAINING"/>
    <property type="match status" value="1"/>
</dbReference>
<feature type="domain" description="Peptidase M12A" evidence="4">
    <location>
        <begin position="24"/>
        <end position="241"/>
    </location>
</feature>
<dbReference type="PANTHER" id="PTHR10127:SF850">
    <property type="entry name" value="METALLOENDOPEPTIDASE"/>
    <property type="match status" value="1"/>
</dbReference>
<organism evidence="5">
    <name type="scientific">Homalodisca liturata</name>
    <dbReference type="NCBI Taxonomy" id="320908"/>
    <lineage>
        <taxon>Eukaryota</taxon>
        <taxon>Metazoa</taxon>
        <taxon>Ecdysozoa</taxon>
        <taxon>Arthropoda</taxon>
        <taxon>Hexapoda</taxon>
        <taxon>Insecta</taxon>
        <taxon>Pterygota</taxon>
        <taxon>Neoptera</taxon>
        <taxon>Paraneoptera</taxon>
        <taxon>Hemiptera</taxon>
        <taxon>Auchenorrhyncha</taxon>
        <taxon>Membracoidea</taxon>
        <taxon>Cicadellidae</taxon>
        <taxon>Cicadellinae</taxon>
        <taxon>Proconiini</taxon>
        <taxon>Homalodisca</taxon>
    </lineage>
</organism>
<dbReference type="GO" id="GO:0006508">
    <property type="term" value="P:proteolysis"/>
    <property type="evidence" value="ECO:0007669"/>
    <property type="project" value="UniProtKB-KW"/>
</dbReference>
<dbReference type="Pfam" id="PF01400">
    <property type="entry name" value="Astacin"/>
    <property type="match status" value="1"/>
</dbReference>
<keyword evidence="2" id="KW-0378">Hydrolase</keyword>
<keyword evidence="3" id="KW-0472">Membrane</keyword>
<keyword evidence="1 2" id="KW-0479">Metal-binding</keyword>
<comment type="cofactor">
    <cofactor evidence="1 2">
        <name>Zn(2+)</name>
        <dbReference type="ChEBI" id="CHEBI:29105"/>
    </cofactor>
    <text evidence="1 2">Binds 1 zinc ion per subunit.</text>
</comment>
<evidence type="ECO:0000256" key="3">
    <source>
        <dbReference type="SAM" id="Phobius"/>
    </source>
</evidence>
<keyword evidence="3" id="KW-1133">Transmembrane helix</keyword>
<reference evidence="5" key="1">
    <citation type="submission" date="2015-11" db="EMBL/GenBank/DDBJ databases">
        <title>De novo transcriptome assembly of four potential Pierce s Disease insect vectors from Arizona vineyards.</title>
        <authorList>
            <person name="Tassone E.E."/>
        </authorList>
    </citation>
    <scope>NUCLEOTIDE SEQUENCE</scope>
</reference>
<dbReference type="EMBL" id="GECU01029845">
    <property type="protein sequence ID" value="JAS77861.1"/>
    <property type="molecule type" value="Transcribed_RNA"/>
</dbReference>
<dbReference type="SMART" id="SM00235">
    <property type="entry name" value="ZnMc"/>
    <property type="match status" value="1"/>
</dbReference>
<feature type="binding site" evidence="1">
    <location>
        <position position="158"/>
    </location>
    <ligand>
        <name>Zn(2+)</name>
        <dbReference type="ChEBI" id="CHEBI:29105"/>
        <note>catalytic</note>
    </ligand>
</feature>
<dbReference type="InterPro" id="IPR006026">
    <property type="entry name" value="Peptidase_Metallo"/>
</dbReference>
<dbReference type="GO" id="GO:0004222">
    <property type="term" value="F:metalloendopeptidase activity"/>
    <property type="evidence" value="ECO:0007669"/>
    <property type="project" value="UniProtKB-UniRule"/>
</dbReference>
<accession>A0A1B6HT79</accession>
<dbReference type="EC" id="3.4.24.-" evidence="2"/>
<name>A0A1B6HT79_9HEMI</name>
<comment type="caution">
    <text evidence="1">Lacks conserved residue(s) required for the propagation of feature annotation.</text>
</comment>
<feature type="binding site" evidence="1">
    <location>
        <position position="152"/>
    </location>
    <ligand>
        <name>Zn(2+)</name>
        <dbReference type="ChEBI" id="CHEBI:29105"/>
        <note>catalytic</note>
    </ligand>
</feature>
<keyword evidence="1 2" id="KW-0862">Zinc</keyword>
<keyword evidence="3" id="KW-0812">Transmembrane</keyword>
<dbReference type="AlphaFoldDB" id="A0A1B6HT79"/>
<dbReference type="InterPro" id="IPR024079">
    <property type="entry name" value="MetalloPept_cat_dom_sf"/>
</dbReference>